<dbReference type="RefSeq" id="WP_227178484.1">
    <property type="nucleotide sequence ID" value="NZ_JAJBZT010000002.1"/>
</dbReference>
<sequence length="294" mass="32124">MSAKVIHPISLPAVQTSRKIEHTVRGMPTSDGAGVKLLRVLTQDLQRRLDPFLMLDEFRSDNPNDYIAGFPDHPHRGFETVTYLIKGRMAHRDNHGGEGLLETGAVQWMVAGKGIIHSEMPQQKEGRLQGFQLWLNLKSTDKMCAPGYEDIGEETLTHFQTENGTTGTIIAGQLGDLKGPVEKPNTEPLLLAISIPAGESAAIAIPSTHNAFAYIFEGNVEIEGNTAPLQTMAILTNSTSADGVRFENKGTEESKIYIAAGKPLNEPIAQLGPFVMNTRAEIEEAVFDYRAGKF</sequence>
<dbReference type="InterPro" id="IPR014710">
    <property type="entry name" value="RmlC-like_jellyroll"/>
</dbReference>
<dbReference type="InterPro" id="IPR011051">
    <property type="entry name" value="RmlC_Cupin_sf"/>
</dbReference>
<dbReference type="EMBL" id="JAJBZT010000002">
    <property type="protein sequence ID" value="MCB6182599.1"/>
    <property type="molecule type" value="Genomic_DNA"/>
</dbReference>
<comment type="similarity">
    <text evidence="1 2">Belongs to the pirin family.</text>
</comment>
<dbReference type="PANTHER" id="PTHR13903">
    <property type="entry name" value="PIRIN-RELATED"/>
    <property type="match status" value="1"/>
</dbReference>
<dbReference type="Proteomes" id="UP001165395">
    <property type="component" value="Unassembled WGS sequence"/>
</dbReference>
<name>A0ABS8D348_9NEIS</name>
<dbReference type="CDD" id="cd02909">
    <property type="entry name" value="cupin_pirin_N"/>
    <property type="match status" value="1"/>
</dbReference>
<dbReference type="PIRSF" id="PIRSF006232">
    <property type="entry name" value="Pirin"/>
    <property type="match status" value="1"/>
</dbReference>
<feature type="domain" description="Pirin C-terminal" evidence="4">
    <location>
        <begin position="191"/>
        <end position="294"/>
    </location>
</feature>
<organism evidence="5 6">
    <name type="scientific">Leeia speluncae</name>
    <dbReference type="NCBI Taxonomy" id="2884804"/>
    <lineage>
        <taxon>Bacteria</taxon>
        <taxon>Pseudomonadati</taxon>
        <taxon>Pseudomonadota</taxon>
        <taxon>Betaproteobacteria</taxon>
        <taxon>Neisseriales</taxon>
        <taxon>Leeiaceae</taxon>
        <taxon>Leeia</taxon>
    </lineage>
</organism>
<dbReference type="Pfam" id="PF02678">
    <property type="entry name" value="Pirin"/>
    <property type="match status" value="1"/>
</dbReference>
<dbReference type="Gene3D" id="2.60.120.10">
    <property type="entry name" value="Jelly Rolls"/>
    <property type="match status" value="2"/>
</dbReference>
<gene>
    <name evidence="5" type="ORF">LIN78_03415</name>
</gene>
<evidence type="ECO:0000259" key="4">
    <source>
        <dbReference type="Pfam" id="PF05726"/>
    </source>
</evidence>
<evidence type="ECO:0000313" key="5">
    <source>
        <dbReference type="EMBL" id="MCB6182599.1"/>
    </source>
</evidence>
<dbReference type="Pfam" id="PF05726">
    <property type="entry name" value="Pirin_C"/>
    <property type="match status" value="1"/>
</dbReference>
<dbReference type="InterPro" id="IPR003829">
    <property type="entry name" value="Pirin_N_dom"/>
</dbReference>
<evidence type="ECO:0000256" key="2">
    <source>
        <dbReference type="RuleBase" id="RU003457"/>
    </source>
</evidence>
<reference evidence="5" key="1">
    <citation type="submission" date="2021-10" db="EMBL/GenBank/DDBJ databases">
        <title>The complete genome sequence of Leeia sp. TBRC 13508.</title>
        <authorList>
            <person name="Charoenyingcharoen P."/>
            <person name="Yukphan P."/>
        </authorList>
    </citation>
    <scope>NUCLEOTIDE SEQUENCE</scope>
    <source>
        <strain evidence="5">TBRC 13508</strain>
    </source>
</reference>
<dbReference type="InterPro" id="IPR008778">
    <property type="entry name" value="Pirin_C_dom"/>
</dbReference>
<dbReference type="InterPro" id="IPR012093">
    <property type="entry name" value="Pirin"/>
</dbReference>
<dbReference type="SUPFAM" id="SSF51182">
    <property type="entry name" value="RmlC-like cupins"/>
    <property type="match status" value="1"/>
</dbReference>
<dbReference type="CDD" id="cd02247">
    <property type="entry name" value="cupin_pirin_C"/>
    <property type="match status" value="1"/>
</dbReference>
<evidence type="ECO:0000259" key="3">
    <source>
        <dbReference type="Pfam" id="PF02678"/>
    </source>
</evidence>
<keyword evidence="6" id="KW-1185">Reference proteome</keyword>
<accession>A0ABS8D348</accession>
<feature type="domain" description="Pirin N-terminal" evidence="3">
    <location>
        <begin position="39"/>
        <end position="135"/>
    </location>
</feature>
<comment type="caution">
    <text evidence="5">The sequence shown here is derived from an EMBL/GenBank/DDBJ whole genome shotgun (WGS) entry which is preliminary data.</text>
</comment>
<dbReference type="PANTHER" id="PTHR13903:SF8">
    <property type="entry name" value="PIRIN"/>
    <property type="match status" value="1"/>
</dbReference>
<protein>
    <submittedName>
        <fullName evidence="5">Pirin family protein</fullName>
    </submittedName>
</protein>
<proteinExistence type="inferred from homology"/>
<evidence type="ECO:0000313" key="6">
    <source>
        <dbReference type="Proteomes" id="UP001165395"/>
    </source>
</evidence>
<evidence type="ECO:0000256" key="1">
    <source>
        <dbReference type="ARBA" id="ARBA00008416"/>
    </source>
</evidence>